<dbReference type="InterPro" id="IPR002136">
    <property type="entry name" value="Ribosomal_uL4"/>
</dbReference>
<dbReference type="SUPFAM" id="SSF52166">
    <property type="entry name" value="Ribosomal protein L4"/>
    <property type="match status" value="1"/>
</dbReference>
<evidence type="ECO:0000256" key="4">
    <source>
        <dbReference type="ARBA" id="ARBA00035244"/>
    </source>
</evidence>
<evidence type="ECO:0000256" key="3">
    <source>
        <dbReference type="ARBA" id="ARBA00023274"/>
    </source>
</evidence>
<sequence length="262" mass="28075">MPSKKVTSTKKSSVVSRQSSESLKADSEATSKTGEASLKTDSSPKTKKTTKVNLSIPMVTLTGEASGQVTVSELVFGAKVNKQLLAQAMRVYMSNQTGHYGNTKTRGEVEGSTRKIFQQKGTGRARHGGIRAPIFVGGGIAMGPRTRNVELSMPQKMKKVALFNALSARLAGKEALAIKDLEKASGKTKQVVTLLQKLAKKSALLVTDESPSKAYLAVQNLSHVSVLPVNQLNAFEVLRHQTVLLSELAVSRLSEQKQGGNK</sequence>
<reference evidence="7 8" key="1">
    <citation type="journal article" date="2016" name="Nat. Commun.">
        <title>Thousands of microbial genomes shed light on interconnected biogeochemical processes in an aquifer system.</title>
        <authorList>
            <person name="Anantharaman K."/>
            <person name="Brown C.T."/>
            <person name="Hug L.A."/>
            <person name="Sharon I."/>
            <person name="Castelle C.J."/>
            <person name="Probst A.J."/>
            <person name="Thomas B.C."/>
            <person name="Singh A."/>
            <person name="Wilkins M.J."/>
            <person name="Karaoz U."/>
            <person name="Brodie E.L."/>
            <person name="Williams K.H."/>
            <person name="Hubbard S.S."/>
            <person name="Banfield J.F."/>
        </authorList>
    </citation>
    <scope>NUCLEOTIDE SEQUENCE [LARGE SCALE GENOMIC DNA]</scope>
</reference>
<accession>A0A1F5KGI5</accession>
<comment type="caution">
    <text evidence="7">The sequence shown here is derived from an EMBL/GenBank/DDBJ whole genome shotgun (WGS) entry which is preliminary data.</text>
</comment>
<evidence type="ECO:0000313" key="7">
    <source>
        <dbReference type="EMBL" id="OGE39954.1"/>
    </source>
</evidence>
<dbReference type="Proteomes" id="UP000177328">
    <property type="component" value="Unassembled WGS sequence"/>
</dbReference>
<dbReference type="GO" id="GO:0006412">
    <property type="term" value="P:translation"/>
    <property type="evidence" value="ECO:0007669"/>
    <property type="project" value="UniProtKB-UniRule"/>
</dbReference>
<dbReference type="GO" id="GO:0019843">
    <property type="term" value="F:rRNA binding"/>
    <property type="evidence" value="ECO:0007669"/>
    <property type="project" value="UniProtKB-UniRule"/>
</dbReference>
<proteinExistence type="inferred from homology"/>
<dbReference type="GO" id="GO:0005840">
    <property type="term" value="C:ribosome"/>
    <property type="evidence" value="ECO:0007669"/>
    <property type="project" value="UniProtKB-KW"/>
</dbReference>
<keyword evidence="3 5" id="KW-0687">Ribonucleoprotein</keyword>
<keyword evidence="5" id="KW-0699">rRNA-binding</keyword>
<dbReference type="GO" id="GO:0003735">
    <property type="term" value="F:structural constituent of ribosome"/>
    <property type="evidence" value="ECO:0007669"/>
    <property type="project" value="InterPro"/>
</dbReference>
<dbReference type="AlphaFoldDB" id="A0A1F5KGI5"/>
<evidence type="ECO:0000256" key="1">
    <source>
        <dbReference type="ARBA" id="ARBA00010528"/>
    </source>
</evidence>
<protein>
    <recommendedName>
        <fullName evidence="4 5">Large ribosomal subunit protein uL4</fullName>
    </recommendedName>
</protein>
<organism evidence="7 8">
    <name type="scientific">Candidatus Daviesbacteria bacterium RIFCSPHIGHO2_02_FULL_43_12</name>
    <dbReference type="NCBI Taxonomy" id="1797776"/>
    <lineage>
        <taxon>Bacteria</taxon>
        <taxon>Candidatus Daviesiibacteriota</taxon>
    </lineage>
</organism>
<dbReference type="InterPro" id="IPR023574">
    <property type="entry name" value="Ribosomal_uL4_dom_sf"/>
</dbReference>
<dbReference type="HAMAP" id="MF_01328_B">
    <property type="entry name" value="Ribosomal_uL4_B"/>
    <property type="match status" value="1"/>
</dbReference>
<feature type="compositionally biased region" description="Low complexity" evidence="6">
    <location>
        <begin position="1"/>
        <end position="22"/>
    </location>
</feature>
<feature type="region of interest" description="Disordered" evidence="6">
    <location>
        <begin position="1"/>
        <end position="49"/>
    </location>
</feature>
<feature type="compositionally biased region" description="Polar residues" evidence="6">
    <location>
        <begin position="30"/>
        <end position="43"/>
    </location>
</feature>
<keyword evidence="2 5" id="KW-0689">Ribosomal protein</keyword>
<dbReference type="Pfam" id="PF00573">
    <property type="entry name" value="Ribosomal_L4"/>
    <property type="match status" value="1"/>
</dbReference>
<gene>
    <name evidence="5" type="primary">rplD</name>
    <name evidence="7" type="ORF">A3D25_04085</name>
</gene>
<keyword evidence="5" id="KW-0694">RNA-binding</keyword>
<evidence type="ECO:0000256" key="6">
    <source>
        <dbReference type="SAM" id="MobiDB-lite"/>
    </source>
</evidence>
<dbReference type="GO" id="GO:1990904">
    <property type="term" value="C:ribonucleoprotein complex"/>
    <property type="evidence" value="ECO:0007669"/>
    <property type="project" value="UniProtKB-KW"/>
</dbReference>
<comment type="function">
    <text evidence="5">One of the primary rRNA binding proteins, this protein initially binds near the 5'-end of the 23S rRNA. It is important during the early stages of 50S assembly. It makes multiple contacts with different domains of the 23S rRNA in the assembled 50S subunit and ribosome.</text>
</comment>
<dbReference type="EMBL" id="MFDD01000014">
    <property type="protein sequence ID" value="OGE39954.1"/>
    <property type="molecule type" value="Genomic_DNA"/>
</dbReference>
<dbReference type="InterPro" id="IPR013005">
    <property type="entry name" value="Ribosomal_uL4-like"/>
</dbReference>
<comment type="subunit">
    <text evidence="5">Part of the 50S ribosomal subunit.</text>
</comment>
<dbReference type="PANTHER" id="PTHR10746:SF6">
    <property type="entry name" value="LARGE RIBOSOMAL SUBUNIT PROTEIN UL4M"/>
    <property type="match status" value="1"/>
</dbReference>
<dbReference type="NCBIfam" id="TIGR03953">
    <property type="entry name" value="rplD_bact"/>
    <property type="match status" value="1"/>
</dbReference>
<comment type="function">
    <text evidence="5">Forms part of the polypeptide exit tunnel.</text>
</comment>
<evidence type="ECO:0000313" key="8">
    <source>
        <dbReference type="Proteomes" id="UP000177328"/>
    </source>
</evidence>
<comment type="similarity">
    <text evidence="1 5">Belongs to the universal ribosomal protein uL4 family.</text>
</comment>
<dbReference type="PANTHER" id="PTHR10746">
    <property type="entry name" value="50S RIBOSOMAL PROTEIN L4"/>
    <property type="match status" value="1"/>
</dbReference>
<evidence type="ECO:0000256" key="5">
    <source>
        <dbReference type="HAMAP-Rule" id="MF_01328"/>
    </source>
</evidence>
<name>A0A1F5KGI5_9BACT</name>
<dbReference type="Gene3D" id="3.40.1370.10">
    <property type="match status" value="1"/>
</dbReference>
<evidence type="ECO:0000256" key="2">
    <source>
        <dbReference type="ARBA" id="ARBA00022980"/>
    </source>
</evidence>